<proteinExistence type="predicted"/>
<protein>
    <recommendedName>
        <fullName evidence="2">Phage head morphogenesis domain-containing protein</fullName>
    </recommendedName>
</protein>
<comment type="caution">
    <text evidence="1">The sequence shown here is derived from an EMBL/GenBank/DDBJ whole genome shotgun (WGS) entry which is preliminary data.</text>
</comment>
<evidence type="ECO:0000313" key="1">
    <source>
        <dbReference type="EMBL" id="KKM87331.1"/>
    </source>
</evidence>
<accession>A0A0F9LJD3</accession>
<dbReference type="AlphaFoldDB" id="A0A0F9LJD3"/>
<sequence>MEKGLTEFQANVRAGVRGLWTGVFNLDQFISQMNGAIRRGFTQAWAEGAKECGILPDEITIAEQTKLNSLISTNLGFVRDFGVAIRRGSKANGGLLRTQMTRSGVWVSRYTQVVQEAKAMSCADQKLKWNIDPTKDNCSSCLKLNGKVKRASVWEEAGIIPQVAGAGYLICNGYRCGCTLDPTEERGTPGPFPRLP</sequence>
<dbReference type="EMBL" id="LAZR01007117">
    <property type="protein sequence ID" value="KKM87331.1"/>
    <property type="molecule type" value="Genomic_DNA"/>
</dbReference>
<evidence type="ECO:0008006" key="2">
    <source>
        <dbReference type="Google" id="ProtNLM"/>
    </source>
</evidence>
<name>A0A0F9LJD3_9ZZZZ</name>
<reference evidence="1" key="1">
    <citation type="journal article" date="2015" name="Nature">
        <title>Complex archaea that bridge the gap between prokaryotes and eukaryotes.</title>
        <authorList>
            <person name="Spang A."/>
            <person name="Saw J.H."/>
            <person name="Jorgensen S.L."/>
            <person name="Zaremba-Niedzwiedzka K."/>
            <person name="Martijn J."/>
            <person name="Lind A.E."/>
            <person name="van Eijk R."/>
            <person name="Schleper C."/>
            <person name="Guy L."/>
            <person name="Ettema T.J."/>
        </authorList>
    </citation>
    <scope>NUCLEOTIDE SEQUENCE</scope>
</reference>
<organism evidence="1">
    <name type="scientific">marine sediment metagenome</name>
    <dbReference type="NCBI Taxonomy" id="412755"/>
    <lineage>
        <taxon>unclassified sequences</taxon>
        <taxon>metagenomes</taxon>
        <taxon>ecological metagenomes</taxon>
    </lineage>
</organism>
<gene>
    <name evidence="1" type="ORF">LCGC14_1270010</name>
</gene>